<dbReference type="AlphaFoldDB" id="A0A8J5S6G3"/>
<name>A0A8J5S6G3_ZIZPA</name>
<reference evidence="1" key="2">
    <citation type="submission" date="2021-02" db="EMBL/GenBank/DDBJ databases">
        <authorList>
            <person name="Kimball J.A."/>
            <person name="Haas M.W."/>
            <person name="Macchietto M."/>
            <person name="Kono T."/>
            <person name="Duquette J."/>
            <person name="Shao M."/>
        </authorList>
    </citation>
    <scope>NUCLEOTIDE SEQUENCE</scope>
    <source>
        <tissue evidence="1">Fresh leaf tissue</tissue>
    </source>
</reference>
<gene>
    <name evidence="1" type="ORF">GUJ93_ZPchr0003g18197</name>
</gene>
<accession>A0A8J5S6G3</accession>
<comment type="caution">
    <text evidence="1">The sequence shown here is derived from an EMBL/GenBank/DDBJ whole genome shotgun (WGS) entry which is preliminary data.</text>
</comment>
<organism evidence="1 2">
    <name type="scientific">Zizania palustris</name>
    <name type="common">Northern wild rice</name>
    <dbReference type="NCBI Taxonomy" id="103762"/>
    <lineage>
        <taxon>Eukaryota</taxon>
        <taxon>Viridiplantae</taxon>
        <taxon>Streptophyta</taxon>
        <taxon>Embryophyta</taxon>
        <taxon>Tracheophyta</taxon>
        <taxon>Spermatophyta</taxon>
        <taxon>Magnoliopsida</taxon>
        <taxon>Liliopsida</taxon>
        <taxon>Poales</taxon>
        <taxon>Poaceae</taxon>
        <taxon>BOP clade</taxon>
        <taxon>Oryzoideae</taxon>
        <taxon>Oryzeae</taxon>
        <taxon>Zizaniinae</taxon>
        <taxon>Zizania</taxon>
    </lineage>
</organism>
<reference evidence="1" key="1">
    <citation type="journal article" date="2021" name="bioRxiv">
        <title>Whole Genome Assembly and Annotation of Northern Wild Rice, Zizania palustris L., Supports a Whole Genome Duplication in the Zizania Genus.</title>
        <authorList>
            <person name="Haas M."/>
            <person name="Kono T."/>
            <person name="Macchietto M."/>
            <person name="Millas R."/>
            <person name="McGilp L."/>
            <person name="Shao M."/>
            <person name="Duquette J."/>
            <person name="Hirsch C.N."/>
            <person name="Kimball J."/>
        </authorList>
    </citation>
    <scope>NUCLEOTIDE SEQUENCE</scope>
    <source>
        <tissue evidence="1">Fresh leaf tissue</tissue>
    </source>
</reference>
<proteinExistence type="predicted"/>
<evidence type="ECO:0000313" key="2">
    <source>
        <dbReference type="Proteomes" id="UP000729402"/>
    </source>
</evidence>
<keyword evidence="2" id="KW-1185">Reference proteome</keyword>
<sequence length="232" mass="25017">MKWWSEVSQHVFNRHSKYFYVSLDPTFTDIDPEPSPVTELDWRVDAPSHALLVLAARDAVVGLIAGADTPKVVVADPSTLADAVVMSAPVETNMLEDAPAVDKIITEPTSGVTSSPAPQRNPAEESSFALLVVMTKGDVVAPATDSAPPSTVTTKSADSFVEQFPFDVWLFFEGAVGASSSASPPLPLGMKEAERCHRTLRDVSSSDAEDKALIRNIDLMRLQAIEAIRRVL</sequence>
<protein>
    <submittedName>
        <fullName evidence="1">Uncharacterized protein</fullName>
    </submittedName>
</protein>
<dbReference type="Proteomes" id="UP000729402">
    <property type="component" value="Unassembled WGS sequence"/>
</dbReference>
<evidence type="ECO:0000313" key="1">
    <source>
        <dbReference type="EMBL" id="KAG8061289.1"/>
    </source>
</evidence>
<dbReference type="EMBL" id="JAAALK010000286">
    <property type="protein sequence ID" value="KAG8061289.1"/>
    <property type="molecule type" value="Genomic_DNA"/>
</dbReference>